<feature type="compositionally biased region" description="Low complexity" evidence="6">
    <location>
        <begin position="268"/>
        <end position="277"/>
    </location>
</feature>
<dbReference type="InterPro" id="IPR000504">
    <property type="entry name" value="RRM_dom"/>
</dbReference>
<evidence type="ECO:0000256" key="2">
    <source>
        <dbReference type="ARBA" id="ARBA00022490"/>
    </source>
</evidence>
<proteinExistence type="predicted"/>
<dbReference type="InterPro" id="IPR035979">
    <property type="entry name" value="RBD_domain_sf"/>
</dbReference>
<dbReference type="PANTHER" id="PTHR48032">
    <property type="entry name" value="RNA-BINDING PROTEIN MUSASHI HOMOLOG RBP6"/>
    <property type="match status" value="1"/>
</dbReference>
<gene>
    <name evidence="8" type="ORF">LAZ67_15002043</name>
</gene>
<evidence type="ECO:0000256" key="1">
    <source>
        <dbReference type="ARBA" id="ARBA00004496"/>
    </source>
</evidence>
<evidence type="ECO:0000259" key="7">
    <source>
        <dbReference type="PROSITE" id="PS50102"/>
    </source>
</evidence>
<dbReference type="Gene3D" id="3.30.70.330">
    <property type="match status" value="2"/>
</dbReference>
<dbReference type="Proteomes" id="UP001235939">
    <property type="component" value="Chromosome 15"/>
</dbReference>
<feature type="region of interest" description="Disordered" evidence="6">
    <location>
        <begin position="268"/>
        <end position="295"/>
    </location>
</feature>
<evidence type="ECO:0000313" key="8">
    <source>
        <dbReference type="EMBL" id="UYV77719.1"/>
    </source>
</evidence>
<dbReference type="SUPFAM" id="SSF54928">
    <property type="entry name" value="RNA-binding domain, RBD"/>
    <property type="match status" value="2"/>
</dbReference>
<dbReference type="EMBL" id="CP092877">
    <property type="protein sequence ID" value="UYV77719.1"/>
    <property type="molecule type" value="Genomic_DNA"/>
</dbReference>
<feature type="domain" description="RRM" evidence="7">
    <location>
        <begin position="93"/>
        <end position="170"/>
    </location>
</feature>
<organism evidence="8 9">
    <name type="scientific">Cordylochernes scorpioides</name>
    <dbReference type="NCBI Taxonomy" id="51811"/>
    <lineage>
        <taxon>Eukaryota</taxon>
        <taxon>Metazoa</taxon>
        <taxon>Ecdysozoa</taxon>
        <taxon>Arthropoda</taxon>
        <taxon>Chelicerata</taxon>
        <taxon>Arachnida</taxon>
        <taxon>Pseudoscorpiones</taxon>
        <taxon>Cheliferoidea</taxon>
        <taxon>Chernetidae</taxon>
        <taxon>Cordylochernes</taxon>
    </lineage>
</organism>
<evidence type="ECO:0000313" key="9">
    <source>
        <dbReference type="Proteomes" id="UP001235939"/>
    </source>
</evidence>
<accession>A0ABY6LAH1</accession>
<evidence type="ECO:0000256" key="5">
    <source>
        <dbReference type="PROSITE-ProRule" id="PRU00176"/>
    </source>
</evidence>
<feature type="compositionally biased region" description="Gly residues" evidence="6">
    <location>
        <begin position="278"/>
        <end position="287"/>
    </location>
</feature>
<evidence type="ECO:0000256" key="3">
    <source>
        <dbReference type="ARBA" id="ARBA00022737"/>
    </source>
</evidence>
<evidence type="ECO:0000256" key="4">
    <source>
        <dbReference type="ARBA" id="ARBA00022884"/>
    </source>
</evidence>
<keyword evidence="2" id="KW-0963">Cytoplasm</keyword>
<protein>
    <submittedName>
        <fullName evidence="8">HNRNPAB</fullName>
    </submittedName>
</protein>
<dbReference type="InterPro" id="IPR012677">
    <property type="entry name" value="Nucleotide-bd_a/b_plait_sf"/>
</dbReference>
<keyword evidence="4 5" id="KW-0694">RNA-binding</keyword>
<sequence>MDLLLCYQPPLLKVTGLKVLLMFSEDLKEYFAKYGEVTEVNIKTDAVTGKCRGFGFITFANKEAVDNVLNNVPHTIKGKQIDPKRAKARPGLKKIFVGGLDTSLSEADIRGHFEKYGKIEQIEQPFDKVRNQKRQFCFITFESEEVVEEACKQAKQKVGSKECDVKKATIKSEGRGGRSYGRGGSRGRGARNASGAYGGNANWSSSMYGQAGYGYGQGYGYSGYSSYDYPGYSSGYGSGYGSGFDYSAGWGYGSGQGYGTGYSQQPASYGKARSGAVSSGGGGGGGASRYHPYGR</sequence>
<dbReference type="Pfam" id="PF00076">
    <property type="entry name" value="RRM_1"/>
    <property type="match status" value="2"/>
</dbReference>
<dbReference type="SMART" id="SM00360">
    <property type="entry name" value="RRM"/>
    <property type="match status" value="2"/>
</dbReference>
<dbReference type="PROSITE" id="PS50102">
    <property type="entry name" value="RRM"/>
    <property type="match status" value="2"/>
</dbReference>
<comment type="subcellular location">
    <subcellularLocation>
        <location evidence="1">Cytoplasm</location>
    </subcellularLocation>
</comment>
<name>A0ABY6LAH1_9ARAC</name>
<evidence type="ECO:0000256" key="6">
    <source>
        <dbReference type="SAM" id="MobiDB-lite"/>
    </source>
</evidence>
<dbReference type="PANTHER" id="PTHR48032:SF18">
    <property type="entry name" value="RRM DOMAIN-CONTAINING PROTEIN"/>
    <property type="match status" value="1"/>
</dbReference>
<keyword evidence="9" id="KW-1185">Reference proteome</keyword>
<reference evidence="8 9" key="1">
    <citation type="submission" date="2022-01" db="EMBL/GenBank/DDBJ databases">
        <title>A chromosomal length assembly of Cordylochernes scorpioides.</title>
        <authorList>
            <person name="Zeh D."/>
            <person name="Zeh J."/>
        </authorList>
    </citation>
    <scope>NUCLEOTIDE SEQUENCE [LARGE SCALE GENOMIC DNA]</scope>
    <source>
        <strain evidence="8">IN4F17</strain>
        <tissue evidence="8">Whole Body</tissue>
    </source>
</reference>
<keyword evidence="3" id="KW-0677">Repeat</keyword>
<feature type="domain" description="RRM" evidence="7">
    <location>
        <begin position="10"/>
        <end position="93"/>
    </location>
</feature>